<proteinExistence type="predicted"/>
<keyword evidence="1" id="KW-1133">Transmembrane helix</keyword>
<keyword evidence="1" id="KW-0472">Membrane</keyword>
<dbReference type="AlphaFoldDB" id="A0A3M7PJ12"/>
<keyword evidence="1" id="KW-0812">Transmembrane</keyword>
<evidence type="ECO:0000313" key="3">
    <source>
        <dbReference type="Proteomes" id="UP000276133"/>
    </source>
</evidence>
<name>A0A3M7PJ12_BRAPC</name>
<reference evidence="2 3" key="1">
    <citation type="journal article" date="2018" name="Sci. Rep.">
        <title>Genomic signatures of local adaptation to the degree of environmental predictability in rotifers.</title>
        <authorList>
            <person name="Franch-Gras L."/>
            <person name="Hahn C."/>
            <person name="Garcia-Roger E.M."/>
            <person name="Carmona M.J."/>
            <person name="Serra M."/>
            <person name="Gomez A."/>
        </authorList>
    </citation>
    <scope>NUCLEOTIDE SEQUENCE [LARGE SCALE GENOMIC DNA]</scope>
    <source>
        <strain evidence="2">HYR1</strain>
    </source>
</reference>
<comment type="caution">
    <text evidence="2">The sequence shown here is derived from an EMBL/GenBank/DDBJ whole genome shotgun (WGS) entry which is preliminary data.</text>
</comment>
<keyword evidence="3" id="KW-1185">Reference proteome</keyword>
<feature type="transmembrane region" description="Helical" evidence="1">
    <location>
        <begin position="23"/>
        <end position="41"/>
    </location>
</feature>
<gene>
    <name evidence="2" type="ORF">BpHYR1_002795</name>
</gene>
<sequence length="65" mass="7802">MRHLPDWSAFLTTTNDQNNPPNFFFQIYMFYIFSESIFNGLSKNMKKMNFLDLLSFAFEQNHLVV</sequence>
<protein>
    <submittedName>
        <fullName evidence="2">Uncharacterized protein</fullName>
    </submittedName>
</protein>
<organism evidence="2 3">
    <name type="scientific">Brachionus plicatilis</name>
    <name type="common">Marine rotifer</name>
    <name type="synonym">Brachionus muelleri</name>
    <dbReference type="NCBI Taxonomy" id="10195"/>
    <lineage>
        <taxon>Eukaryota</taxon>
        <taxon>Metazoa</taxon>
        <taxon>Spiralia</taxon>
        <taxon>Gnathifera</taxon>
        <taxon>Rotifera</taxon>
        <taxon>Eurotatoria</taxon>
        <taxon>Monogononta</taxon>
        <taxon>Pseudotrocha</taxon>
        <taxon>Ploima</taxon>
        <taxon>Brachionidae</taxon>
        <taxon>Brachionus</taxon>
    </lineage>
</organism>
<dbReference type="EMBL" id="REGN01010637">
    <property type="protein sequence ID" value="RMZ98667.1"/>
    <property type="molecule type" value="Genomic_DNA"/>
</dbReference>
<dbReference type="Proteomes" id="UP000276133">
    <property type="component" value="Unassembled WGS sequence"/>
</dbReference>
<evidence type="ECO:0000256" key="1">
    <source>
        <dbReference type="SAM" id="Phobius"/>
    </source>
</evidence>
<evidence type="ECO:0000313" key="2">
    <source>
        <dbReference type="EMBL" id="RMZ98667.1"/>
    </source>
</evidence>
<accession>A0A3M7PJ12</accession>